<gene>
    <name evidence="6" type="ORF">SAMN05421781_0336</name>
</gene>
<evidence type="ECO:0000256" key="4">
    <source>
        <dbReference type="SAM" id="Phobius"/>
    </source>
</evidence>
<dbReference type="Pfam" id="PF00535">
    <property type="entry name" value="Glycos_transf_2"/>
    <property type="match status" value="1"/>
</dbReference>
<evidence type="ECO:0000313" key="6">
    <source>
        <dbReference type="EMBL" id="SDW06977.1"/>
    </source>
</evidence>
<organism evidence="6 7">
    <name type="scientific">Marinococcus luteus</name>
    <dbReference type="NCBI Taxonomy" id="1122204"/>
    <lineage>
        <taxon>Bacteria</taxon>
        <taxon>Bacillati</taxon>
        <taxon>Bacillota</taxon>
        <taxon>Bacilli</taxon>
        <taxon>Bacillales</taxon>
        <taxon>Bacillaceae</taxon>
        <taxon>Marinococcus</taxon>
    </lineage>
</organism>
<dbReference type="STRING" id="1122204.SAMN05421781_0336"/>
<reference evidence="6 7" key="1">
    <citation type="submission" date="2016-10" db="EMBL/GenBank/DDBJ databases">
        <authorList>
            <person name="de Groot N.N."/>
        </authorList>
    </citation>
    <scope>NUCLEOTIDE SEQUENCE [LARGE SCALE GENOMIC DNA]</scope>
    <source>
        <strain evidence="6 7">DSM 23126</strain>
    </source>
</reference>
<dbReference type="RefSeq" id="WP_176967586.1">
    <property type="nucleotide sequence ID" value="NZ_FNNC01000001.1"/>
</dbReference>
<keyword evidence="4" id="KW-1133">Transmembrane helix</keyword>
<protein>
    <submittedName>
        <fullName evidence="6">Glycosyltransferase, catalytic subunit of cellulose synthase and poly-beta-1,6-N-acetylglucosamine synthase</fullName>
    </submittedName>
</protein>
<dbReference type="Proteomes" id="UP000199488">
    <property type="component" value="Unassembled WGS sequence"/>
</dbReference>
<name>A0A1H2QID7_9BACI</name>
<feature type="transmembrane region" description="Helical" evidence="4">
    <location>
        <begin position="328"/>
        <end position="351"/>
    </location>
</feature>
<dbReference type="SUPFAM" id="SSF53448">
    <property type="entry name" value="Nucleotide-diphospho-sugar transferases"/>
    <property type="match status" value="1"/>
</dbReference>
<dbReference type="PANTHER" id="PTHR43630:SF1">
    <property type="entry name" value="POLY-BETA-1,6-N-ACETYL-D-GLUCOSAMINE SYNTHASE"/>
    <property type="match status" value="1"/>
</dbReference>
<keyword evidence="7" id="KW-1185">Reference proteome</keyword>
<dbReference type="AlphaFoldDB" id="A0A1H2QID7"/>
<proteinExistence type="inferred from homology"/>
<evidence type="ECO:0000256" key="2">
    <source>
        <dbReference type="ARBA" id="ARBA00022676"/>
    </source>
</evidence>
<keyword evidence="4" id="KW-0812">Transmembrane</keyword>
<dbReference type="Gene3D" id="3.90.550.10">
    <property type="entry name" value="Spore Coat Polysaccharide Biosynthesis Protein SpsA, Chain A"/>
    <property type="match status" value="1"/>
</dbReference>
<feature type="transmembrane region" description="Helical" evidence="4">
    <location>
        <begin position="402"/>
        <end position="430"/>
    </location>
</feature>
<feature type="transmembrane region" description="Helical" evidence="4">
    <location>
        <begin position="358"/>
        <end position="382"/>
    </location>
</feature>
<keyword evidence="3 6" id="KW-0808">Transferase</keyword>
<dbReference type="PANTHER" id="PTHR43630">
    <property type="entry name" value="POLY-BETA-1,6-N-ACETYL-D-GLUCOSAMINE SYNTHASE"/>
    <property type="match status" value="1"/>
</dbReference>
<dbReference type="EMBL" id="FNNC01000001">
    <property type="protein sequence ID" value="SDW06977.1"/>
    <property type="molecule type" value="Genomic_DNA"/>
</dbReference>
<dbReference type="GO" id="GO:0016757">
    <property type="term" value="F:glycosyltransferase activity"/>
    <property type="evidence" value="ECO:0007669"/>
    <property type="project" value="UniProtKB-KW"/>
</dbReference>
<dbReference type="InterPro" id="IPR001173">
    <property type="entry name" value="Glyco_trans_2-like"/>
</dbReference>
<keyword evidence="2" id="KW-0328">Glycosyltransferase</keyword>
<keyword evidence="4" id="KW-0472">Membrane</keyword>
<comment type="similarity">
    <text evidence="1">Belongs to the glycosyltransferase 2 family.</text>
</comment>
<dbReference type="Pfam" id="PF13641">
    <property type="entry name" value="Glyco_tranf_2_3"/>
    <property type="match status" value="1"/>
</dbReference>
<sequence>MQLFFIIFFCLCLFFPVLHLFHCLPWFRETDERQPAVPGVQTGISIIIPSYNEAGIIRTSIQSMTALDAEKAEVLYIDDGSRDDTFGLLNEELDLHLWEKKALGFLPHQPVEGVYRSSLHPNIYVIRKRNGGKADALNAGIEYAAEEVVVTLDADTVLTPEALPVINNKFSDPDVVAAGGMVHVLQTKTASPLRKLTLAGTSMLLRVQMLDFLKAFYVTKLSLARFQALAIISGAFGIFRKDALLDVGGYRSSVGEDIDITLKIHRYIGRQKNKKVLLLTEAISYTELPETWKDLFKQRIRWQKSYMDCLVHFRTFFARTLVTKAVSFFYIIESLVVGILAAYVTAGFFVANAFLNMAFVFVGFIVVYMSYIFVFNFIYNMLALRQVNHYGFTFSKGDRLRLLATIVFDVFVHRFITMYFVMYGSIAYFFNKDWKKVSRTGNHYDLQAAPTESRKKY</sequence>
<accession>A0A1H2QID7</accession>
<evidence type="ECO:0000256" key="3">
    <source>
        <dbReference type="ARBA" id="ARBA00022679"/>
    </source>
</evidence>
<feature type="domain" description="Glycosyltransferase 2-like" evidence="5">
    <location>
        <begin position="45"/>
        <end position="86"/>
    </location>
</feature>
<evidence type="ECO:0000259" key="5">
    <source>
        <dbReference type="Pfam" id="PF00535"/>
    </source>
</evidence>
<evidence type="ECO:0000313" key="7">
    <source>
        <dbReference type="Proteomes" id="UP000199488"/>
    </source>
</evidence>
<dbReference type="InterPro" id="IPR029044">
    <property type="entry name" value="Nucleotide-diphossugar_trans"/>
</dbReference>
<dbReference type="CDD" id="cd06423">
    <property type="entry name" value="CESA_like"/>
    <property type="match status" value="1"/>
</dbReference>
<evidence type="ECO:0000256" key="1">
    <source>
        <dbReference type="ARBA" id="ARBA00006739"/>
    </source>
</evidence>